<dbReference type="GO" id="GO:0005509">
    <property type="term" value="F:calcium ion binding"/>
    <property type="evidence" value="ECO:0007669"/>
    <property type="project" value="InterPro"/>
</dbReference>
<dbReference type="InterPro" id="IPR015919">
    <property type="entry name" value="Cadherin-like_sf"/>
</dbReference>
<dbReference type="InterPro" id="IPR013783">
    <property type="entry name" value="Ig-like_fold"/>
</dbReference>
<feature type="non-terminal residue" evidence="3">
    <location>
        <position position="148"/>
    </location>
</feature>
<protein>
    <submittedName>
        <fullName evidence="3">Putative Ig</fullName>
    </submittedName>
</protein>
<comment type="caution">
    <text evidence="3">The sequence shown here is derived from an EMBL/GenBank/DDBJ whole genome shotgun (WGS) entry which is preliminary data.</text>
</comment>
<reference evidence="3" key="2">
    <citation type="journal article" date="2014" name="ISME J.">
        <title>Microbial stratification in low pH oxic and suboxic macroscopic growths along an acid mine drainage.</title>
        <authorList>
            <person name="Mendez-Garcia C."/>
            <person name="Mesa V."/>
            <person name="Sprenger R.R."/>
            <person name="Richter M."/>
            <person name="Diez M.S."/>
            <person name="Solano J."/>
            <person name="Bargiela R."/>
            <person name="Golyshina O.V."/>
            <person name="Manteca A."/>
            <person name="Ramos J.L."/>
            <person name="Gallego J.R."/>
            <person name="Llorente I."/>
            <person name="Martins Dos Santos V.A."/>
            <person name="Jensen O.N."/>
            <person name="Pelaez A.I."/>
            <person name="Sanchez J."/>
            <person name="Ferrer M."/>
        </authorList>
    </citation>
    <scope>NUCLEOTIDE SEQUENCE</scope>
</reference>
<evidence type="ECO:0000313" key="3">
    <source>
        <dbReference type="EMBL" id="EQD43866.1"/>
    </source>
</evidence>
<organism evidence="3">
    <name type="scientific">mine drainage metagenome</name>
    <dbReference type="NCBI Taxonomy" id="410659"/>
    <lineage>
        <taxon>unclassified sequences</taxon>
        <taxon>metagenomes</taxon>
        <taxon>ecological metagenomes</taxon>
    </lineage>
</organism>
<name>T0Z755_9ZZZZ</name>
<dbReference type="SUPFAM" id="SSF49313">
    <property type="entry name" value="Cadherin-like"/>
    <property type="match status" value="1"/>
</dbReference>
<sequence length="148" mass="14441">MAAATLLAGCGGGGPEQLSTGATTVTSNKRMQITANTSNQGSVSVGQSFALTPQVSGGGGGKLTFTVQNAASWMSFNTSTGVLSGTPSAADAGTYANLVITVSDGKQTASTAPFTVTVLEAASATGTADVSWTPPTTNSDGSTLTNLA</sequence>
<evidence type="ECO:0000256" key="1">
    <source>
        <dbReference type="SAM" id="MobiDB-lite"/>
    </source>
</evidence>
<dbReference type="Gene3D" id="2.60.40.10">
    <property type="entry name" value="Immunoglobulins"/>
    <property type="match status" value="1"/>
</dbReference>
<accession>T0Z755</accession>
<dbReference type="InterPro" id="IPR006644">
    <property type="entry name" value="Cadg"/>
</dbReference>
<dbReference type="GO" id="GO:0016020">
    <property type="term" value="C:membrane"/>
    <property type="evidence" value="ECO:0007669"/>
    <property type="project" value="InterPro"/>
</dbReference>
<proteinExistence type="predicted"/>
<feature type="region of interest" description="Disordered" evidence="1">
    <location>
        <begin position="125"/>
        <end position="148"/>
    </location>
</feature>
<gene>
    <name evidence="3" type="ORF">B1A_15413</name>
</gene>
<reference evidence="3" key="1">
    <citation type="submission" date="2013-08" db="EMBL/GenBank/DDBJ databases">
        <authorList>
            <person name="Mendez C."/>
            <person name="Richter M."/>
            <person name="Ferrer M."/>
            <person name="Sanchez J."/>
        </authorList>
    </citation>
    <scope>NUCLEOTIDE SEQUENCE</scope>
</reference>
<feature type="domain" description="Dystroglycan-type cadherin-like" evidence="2">
    <location>
        <begin position="33"/>
        <end position="125"/>
    </location>
</feature>
<dbReference type="SMART" id="SM00736">
    <property type="entry name" value="CADG"/>
    <property type="match status" value="1"/>
</dbReference>
<dbReference type="Pfam" id="PF05345">
    <property type="entry name" value="He_PIG"/>
    <property type="match status" value="1"/>
</dbReference>
<dbReference type="AlphaFoldDB" id="T0Z755"/>
<evidence type="ECO:0000259" key="2">
    <source>
        <dbReference type="SMART" id="SM00736"/>
    </source>
</evidence>
<dbReference type="EMBL" id="AUZX01011309">
    <property type="protein sequence ID" value="EQD43866.1"/>
    <property type="molecule type" value="Genomic_DNA"/>
</dbReference>